<feature type="transmembrane region" description="Helical" evidence="1">
    <location>
        <begin position="32"/>
        <end position="61"/>
    </location>
</feature>
<dbReference type="Proteomes" id="UP001271789">
    <property type="component" value="Unassembled WGS sequence"/>
</dbReference>
<keyword evidence="1" id="KW-0812">Transmembrane</keyword>
<evidence type="ECO:0000313" key="2">
    <source>
        <dbReference type="EMBL" id="MDV0447422.1"/>
    </source>
</evidence>
<keyword evidence="1" id="KW-1133">Transmembrane helix</keyword>
<gene>
    <name evidence="2" type="ORF">MsAg5_13120</name>
</gene>
<evidence type="ECO:0000256" key="1">
    <source>
        <dbReference type="SAM" id="Phobius"/>
    </source>
</evidence>
<keyword evidence="3" id="KW-1185">Reference proteome</keyword>
<sequence>MITVAEKVFMGLVCFAINQAKSLYNDDSGMSIAAGAAIGAVFGVIVVGAMLTIGLSINAGISDSVTIDENSSYYNASQSVITGTTAAYGMSGSLQLVLMAGAVLFVLMSSLGGAGYASISQRR</sequence>
<name>A0AAE4MKU3_9EURY</name>
<dbReference type="RefSeq" id="WP_338099859.1">
    <property type="nucleotide sequence ID" value="NZ_JAWDKD010000019.1"/>
</dbReference>
<dbReference type="EMBL" id="JAWDKD010000019">
    <property type="protein sequence ID" value="MDV0447422.1"/>
    <property type="molecule type" value="Genomic_DNA"/>
</dbReference>
<protein>
    <submittedName>
        <fullName evidence="2">Uncharacterized protein</fullName>
    </submittedName>
</protein>
<comment type="caution">
    <text evidence="2">The sequence shown here is derived from an EMBL/GenBank/DDBJ whole genome shotgun (WGS) entry which is preliminary data.</text>
</comment>
<accession>A0AAE4MKU3</accession>
<dbReference type="AlphaFoldDB" id="A0AAE4MKU3"/>
<organism evidence="2 3">
    <name type="scientific">Methanolapillus africanus</name>
    <dbReference type="NCBI Taxonomy" id="3028297"/>
    <lineage>
        <taxon>Archaea</taxon>
        <taxon>Methanobacteriati</taxon>
        <taxon>Methanobacteriota</taxon>
        <taxon>Stenosarchaea group</taxon>
        <taxon>Methanomicrobia</taxon>
        <taxon>Methanosarcinales</taxon>
        <taxon>Methanosarcinaceae</taxon>
        <taxon>Methanolapillus</taxon>
    </lineage>
</organism>
<reference evidence="2" key="1">
    <citation type="submission" date="2023-06" db="EMBL/GenBank/DDBJ databases">
        <title>Genome sequence of Methanosarcinaceae archaeon Ag5.</title>
        <authorList>
            <person name="Protasov E."/>
            <person name="Platt K."/>
            <person name="Poehlein A."/>
            <person name="Daniel R."/>
            <person name="Brune A."/>
        </authorList>
    </citation>
    <scope>NUCLEOTIDE SEQUENCE</scope>
    <source>
        <strain evidence="2">Ag5</strain>
    </source>
</reference>
<proteinExistence type="predicted"/>
<keyword evidence="1" id="KW-0472">Membrane</keyword>
<evidence type="ECO:0000313" key="3">
    <source>
        <dbReference type="Proteomes" id="UP001271789"/>
    </source>
</evidence>
<feature type="transmembrane region" description="Helical" evidence="1">
    <location>
        <begin position="96"/>
        <end position="119"/>
    </location>
</feature>